<accession>A0A814EV91</accession>
<dbReference type="AlphaFoldDB" id="A0A814EV91"/>
<dbReference type="Proteomes" id="UP000677228">
    <property type="component" value="Unassembled WGS sequence"/>
</dbReference>
<protein>
    <recommendedName>
        <fullName evidence="16">Peptidase M14 domain-containing protein</fullName>
    </recommendedName>
</protein>
<evidence type="ECO:0000256" key="9">
    <source>
        <dbReference type="ARBA" id="ARBA00022833"/>
    </source>
</evidence>
<dbReference type="FunFam" id="3.40.630.10:FF:000084">
    <property type="entry name" value="Carboxypeptidase B2"/>
    <property type="match status" value="1"/>
</dbReference>
<evidence type="ECO:0000256" key="6">
    <source>
        <dbReference type="ARBA" id="ARBA00022723"/>
    </source>
</evidence>
<comment type="caution">
    <text evidence="18">The sequence shown here is derived from an EMBL/GenBank/DDBJ whole genome shotgun (WGS) entry which is preliminary data.</text>
</comment>
<reference evidence="18" key="1">
    <citation type="submission" date="2021-02" db="EMBL/GenBank/DDBJ databases">
        <authorList>
            <person name="Nowell W R."/>
        </authorList>
    </citation>
    <scope>NUCLEOTIDE SEQUENCE</scope>
</reference>
<evidence type="ECO:0000256" key="4">
    <source>
        <dbReference type="ARBA" id="ARBA00022645"/>
    </source>
</evidence>
<dbReference type="EMBL" id="CAJOBA010002586">
    <property type="protein sequence ID" value="CAF3651272.1"/>
    <property type="molecule type" value="Genomic_DNA"/>
</dbReference>
<keyword evidence="21" id="KW-1185">Reference proteome</keyword>
<dbReference type="PANTHER" id="PTHR11705:SF143">
    <property type="entry name" value="SLL0236 PROTEIN"/>
    <property type="match status" value="1"/>
</dbReference>
<evidence type="ECO:0000256" key="2">
    <source>
        <dbReference type="ARBA" id="ARBA00003091"/>
    </source>
</evidence>
<dbReference type="Proteomes" id="UP000681722">
    <property type="component" value="Unassembled WGS sequence"/>
</dbReference>
<dbReference type="GO" id="GO:0008270">
    <property type="term" value="F:zinc ion binding"/>
    <property type="evidence" value="ECO:0007669"/>
    <property type="project" value="InterPro"/>
</dbReference>
<keyword evidence="5" id="KW-0645">Protease</keyword>
<keyword evidence="11" id="KW-0482">Metalloprotease</keyword>
<evidence type="ECO:0000256" key="10">
    <source>
        <dbReference type="ARBA" id="ARBA00023026"/>
    </source>
</evidence>
<dbReference type="Pfam" id="PF00246">
    <property type="entry name" value="Peptidase_M14"/>
    <property type="match status" value="1"/>
</dbReference>
<feature type="domain" description="Peptidase M14" evidence="16">
    <location>
        <begin position="121"/>
        <end position="233"/>
    </location>
</feature>
<proteinExistence type="inferred from homology"/>
<evidence type="ECO:0000256" key="14">
    <source>
        <dbReference type="PROSITE-ProRule" id="PRU01379"/>
    </source>
</evidence>
<evidence type="ECO:0000313" key="17">
    <source>
        <dbReference type="EMBL" id="CAF0866470.1"/>
    </source>
</evidence>
<dbReference type="InterPro" id="IPR000834">
    <property type="entry name" value="Peptidase_M14"/>
</dbReference>
<dbReference type="SUPFAM" id="SSF54897">
    <property type="entry name" value="Protease propeptides/inhibitors"/>
    <property type="match status" value="1"/>
</dbReference>
<evidence type="ECO:0000256" key="5">
    <source>
        <dbReference type="ARBA" id="ARBA00022670"/>
    </source>
</evidence>
<dbReference type="GO" id="GO:0006508">
    <property type="term" value="P:proteolysis"/>
    <property type="evidence" value="ECO:0007669"/>
    <property type="project" value="UniProtKB-KW"/>
</dbReference>
<evidence type="ECO:0000259" key="16">
    <source>
        <dbReference type="PROSITE" id="PS52035"/>
    </source>
</evidence>
<evidence type="ECO:0000313" key="20">
    <source>
        <dbReference type="EMBL" id="CAF3750082.1"/>
    </source>
</evidence>
<comment type="caution">
    <text evidence="14">Lacks conserved residue(s) required for the propagation of feature annotation.</text>
</comment>
<name>A0A814EV91_9BILA</name>
<sequence>MMKYIVKLFIIFVTIFSVESIVPYNNHQLWRLNLSTNQQVAQILELKREAHKYNLDFWTETFRTHVPVDVRIPPNIQTEFAELMNDYKISYNITIKNIGPIIEKQFLSNRVENNDDFDYAKYHTITDIYAWIDQMVATYPDLATTFSVGKTFEKRDMKCLKISSTKMVKNLDGTIVNAPKKAIWWDGGIHAREWISPATVIYLAYTLLSNYSKDPTITHFVDQFDFYILPVFN</sequence>
<evidence type="ECO:0000256" key="1">
    <source>
        <dbReference type="ARBA" id="ARBA00001947"/>
    </source>
</evidence>
<evidence type="ECO:0000256" key="7">
    <source>
        <dbReference type="ARBA" id="ARBA00022729"/>
    </source>
</evidence>
<dbReference type="InterPro" id="IPR003146">
    <property type="entry name" value="M14A_act_pep"/>
</dbReference>
<dbReference type="Proteomes" id="UP000682733">
    <property type="component" value="Unassembled WGS sequence"/>
</dbReference>
<dbReference type="Proteomes" id="UP000663829">
    <property type="component" value="Unassembled WGS sequence"/>
</dbReference>
<comment type="similarity">
    <text evidence="3 14">Belongs to the peptidase M14 family.</text>
</comment>
<keyword evidence="9" id="KW-0862">Zinc</keyword>
<dbReference type="OrthoDB" id="3626597at2759"/>
<dbReference type="Pfam" id="PF02244">
    <property type="entry name" value="Propep_M14"/>
    <property type="match status" value="1"/>
</dbReference>
<comment type="function">
    <text evidence="2">Extracellular metalloprotease that contributes to pathogenicity.</text>
</comment>
<evidence type="ECO:0000256" key="8">
    <source>
        <dbReference type="ARBA" id="ARBA00022801"/>
    </source>
</evidence>
<dbReference type="Gene3D" id="3.30.70.340">
    <property type="entry name" value="Metallocarboxypeptidase-like"/>
    <property type="match status" value="1"/>
</dbReference>
<dbReference type="GO" id="GO:0005615">
    <property type="term" value="C:extracellular space"/>
    <property type="evidence" value="ECO:0007669"/>
    <property type="project" value="TreeGrafter"/>
</dbReference>
<dbReference type="PANTHER" id="PTHR11705">
    <property type="entry name" value="PROTEASE FAMILY M14 CARBOXYPEPTIDASE A,B"/>
    <property type="match status" value="1"/>
</dbReference>
<evidence type="ECO:0000256" key="11">
    <source>
        <dbReference type="ARBA" id="ARBA00023049"/>
    </source>
</evidence>
<dbReference type="EMBL" id="CAJNOK010002585">
    <property type="protein sequence ID" value="CAF0866470.1"/>
    <property type="molecule type" value="Genomic_DNA"/>
</dbReference>
<gene>
    <name evidence="18" type="ORF">GPM918_LOCUS12558</name>
    <name evidence="17" type="ORF">OVA965_LOCUS7904</name>
    <name evidence="20" type="ORF">SRO942_LOCUS12558</name>
    <name evidence="19" type="ORF">TMI583_LOCUS7900</name>
</gene>
<evidence type="ECO:0000256" key="3">
    <source>
        <dbReference type="ARBA" id="ARBA00005988"/>
    </source>
</evidence>
<keyword evidence="13" id="KW-1015">Disulfide bond</keyword>
<dbReference type="InterPro" id="IPR036990">
    <property type="entry name" value="M14A-like_propep"/>
</dbReference>
<comment type="cofactor">
    <cofactor evidence="1">
        <name>Zn(2+)</name>
        <dbReference type="ChEBI" id="CHEBI:29105"/>
    </cofactor>
</comment>
<keyword evidence="7 15" id="KW-0732">Signal</keyword>
<organism evidence="18 21">
    <name type="scientific">Didymodactylos carnosus</name>
    <dbReference type="NCBI Taxonomy" id="1234261"/>
    <lineage>
        <taxon>Eukaryota</taxon>
        <taxon>Metazoa</taxon>
        <taxon>Spiralia</taxon>
        <taxon>Gnathifera</taxon>
        <taxon>Rotifera</taxon>
        <taxon>Eurotatoria</taxon>
        <taxon>Bdelloidea</taxon>
        <taxon>Philodinida</taxon>
        <taxon>Philodinidae</taxon>
        <taxon>Didymodactylos</taxon>
    </lineage>
</organism>
<keyword evidence="12" id="KW-0865">Zymogen</keyword>
<keyword evidence="10" id="KW-0843">Virulence</keyword>
<dbReference type="SUPFAM" id="SSF53187">
    <property type="entry name" value="Zn-dependent exopeptidases"/>
    <property type="match status" value="1"/>
</dbReference>
<feature type="chain" id="PRO_5036410038" description="Peptidase M14 domain-containing protein" evidence="15">
    <location>
        <begin position="21"/>
        <end position="233"/>
    </location>
</feature>
<keyword evidence="6" id="KW-0479">Metal-binding</keyword>
<dbReference type="GO" id="GO:0004181">
    <property type="term" value="F:metallocarboxypeptidase activity"/>
    <property type="evidence" value="ECO:0007669"/>
    <property type="project" value="InterPro"/>
</dbReference>
<dbReference type="EMBL" id="CAJOBC010002765">
    <property type="protein sequence ID" value="CAF3750082.1"/>
    <property type="molecule type" value="Genomic_DNA"/>
</dbReference>
<feature type="signal peptide" evidence="15">
    <location>
        <begin position="1"/>
        <end position="20"/>
    </location>
</feature>
<evidence type="ECO:0000256" key="12">
    <source>
        <dbReference type="ARBA" id="ARBA00023145"/>
    </source>
</evidence>
<evidence type="ECO:0000313" key="18">
    <source>
        <dbReference type="EMBL" id="CAF0977253.1"/>
    </source>
</evidence>
<evidence type="ECO:0000256" key="15">
    <source>
        <dbReference type="SAM" id="SignalP"/>
    </source>
</evidence>
<dbReference type="Gene3D" id="3.40.630.10">
    <property type="entry name" value="Zn peptidases"/>
    <property type="match status" value="1"/>
</dbReference>
<evidence type="ECO:0000313" key="21">
    <source>
        <dbReference type="Proteomes" id="UP000663829"/>
    </source>
</evidence>
<dbReference type="PROSITE" id="PS52035">
    <property type="entry name" value="PEPTIDASE_M14"/>
    <property type="match status" value="1"/>
</dbReference>
<keyword evidence="8" id="KW-0378">Hydrolase</keyword>
<evidence type="ECO:0000313" key="19">
    <source>
        <dbReference type="EMBL" id="CAF3651272.1"/>
    </source>
</evidence>
<dbReference type="EMBL" id="CAJNOQ010002765">
    <property type="protein sequence ID" value="CAF0977253.1"/>
    <property type="molecule type" value="Genomic_DNA"/>
</dbReference>
<keyword evidence="4" id="KW-0121">Carboxypeptidase</keyword>
<evidence type="ECO:0000256" key="13">
    <source>
        <dbReference type="ARBA" id="ARBA00023157"/>
    </source>
</evidence>